<name>A0A9E7SCN4_9EURY</name>
<organism evidence="3 4">
    <name type="scientific">Thermococcus argininiproducens</name>
    <dbReference type="NCBI Taxonomy" id="2866384"/>
    <lineage>
        <taxon>Archaea</taxon>
        <taxon>Methanobacteriati</taxon>
        <taxon>Methanobacteriota</taxon>
        <taxon>Thermococci</taxon>
        <taxon>Thermococcales</taxon>
        <taxon>Thermococcaceae</taxon>
        <taxon>Thermococcus</taxon>
    </lineage>
</organism>
<dbReference type="RefSeq" id="WP_251949509.1">
    <property type="nucleotide sequence ID" value="NZ_CP080572.1"/>
</dbReference>
<sequence length="138" mass="15872">MSFEEIAIFLNERHPKGKLIEVGVGFNFKIALKLKKLGREIIVVDWNPKAVKKAKELGLKACIDDVFSPNLAIYRDAEVIYSIRPTPELIKPILELGRTLKIPVYIVPFSLDGMPRFLKLENYRGIPIYVWNPHQKDI</sequence>
<evidence type="ECO:0000313" key="3">
    <source>
        <dbReference type="EMBL" id="USH00219.1"/>
    </source>
</evidence>
<protein>
    <recommendedName>
        <fullName evidence="2">UPF0146 protein K1720_01720</fullName>
    </recommendedName>
</protein>
<evidence type="ECO:0000256" key="1">
    <source>
        <dbReference type="ARBA" id="ARBA00006969"/>
    </source>
</evidence>
<dbReference type="NCBIfam" id="NF003165">
    <property type="entry name" value="PRK04148.1"/>
    <property type="match status" value="1"/>
</dbReference>
<evidence type="ECO:0000313" key="4">
    <source>
        <dbReference type="Proteomes" id="UP001056425"/>
    </source>
</evidence>
<evidence type="ECO:0000256" key="2">
    <source>
        <dbReference type="HAMAP-Rule" id="MF_00341"/>
    </source>
</evidence>
<dbReference type="Proteomes" id="UP001056425">
    <property type="component" value="Chromosome"/>
</dbReference>
<dbReference type="Gene3D" id="3.40.50.150">
    <property type="entry name" value="Vaccinia Virus protein VP39"/>
    <property type="match status" value="1"/>
</dbReference>
<keyword evidence="4" id="KW-1185">Reference proteome</keyword>
<dbReference type="Pfam" id="PF03686">
    <property type="entry name" value="UPF0146"/>
    <property type="match status" value="1"/>
</dbReference>
<reference evidence="3 4" key="1">
    <citation type="submission" date="2021-08" db="EMBL/GenBank/DDBJ databases">
        <title>Thermococcus onnuriiensis IOH2.</title>
        <authorList>
            <person name="Park Y.-J."/>
        </authorList>
    </citation>
    <scope>NUCLEOTIDE SEQUENCE [LARGE SCALE GENOMIC DNA]</scope>
    <source>
        <strain evidence="3 4">IOH2</strain>
    </source>
</reference>
<comment type="similarity">
    <text evidence="1 2">Belongs to the UPF0146 family.</text>
</comment>
<dbReference type="GeneID" id="72777021"/>
<dbReference type="InterPro" id="IPR029063">
    <property type="entry name" value="SAM-dependent_MTases_sf"/>
</dbReference>
<dbReference type="KEGG" id="thei:K1720_01720"/>
<gene>
    <name evidence="3" type="ORF">K1720_01720</name>
</gene>
<dbReference type="HAMAP" id="MF_00341">
    <property type="entry name" value="UPF0146"/>
    <property type="match status" value="1"/>
</dbReference>
<dbReference type="AlphaFoldDB" id="A0A9E7SCN4"/>
<dbReference type="InterPro" id="IPR005353">
    <property type="entry name" value="UPF0146"/>
</dbReference>
<proteinExistence type="inferred from homology"/>
<dbReference type="SUPFAM" id="SSF53335">
    <property type="entry name" value="S-adenosyl-L-methionine-dependent methyltransferases"/>
    <property type="match status" value="1"/>
</dbReference>
<accession>A0A9E7SCN4</accession>
<dbReference type="EMBL" id="CP080572">
    <property type="protein sequence ID" value="USH00219.1"/>
    <property type="molecule type" value="Genomic_DNA"/>
</dbReference>